<feature type="compositionally biased region" description="Low complexity" evidence="1">
    <location>
        <begin position="15"/>
        <end position="31"/>
    </location>
</feature>
<sequence>MQGLDDGDIGGVRGRGAAQQGRVAGLQTDAAGVGGDVGPGLVDDPDHPERHPQLADPQPVVGGPAADHIADRVGQAGHLAQPVGHRGDPLRGEPQPVDQRGGGAVVLRGTDVLGIGGQDRLGGLQEGVRHRVESGVLHPGRGHSEHLGGVTSG</sequence>
<feature type="region of interest" description="Disordered" evidence="1">
    <location>
        <begin position="1"/>
        <end position="102"/>
    </location>
</feature>
<evidence type="ECO:0000256" key="1">
    <source>
        <dbReference type="SAM" id="MobiDB-lite"/>
    </source>
</evidence>
<reference evidence="2" key="1">
    <citation type="submission" date="2019-08" db="EMBL/GenBank/DDBJ databases">
        <authorList>
            <person name="Kucharzyk K."/>
            <person name="Murdoch R.W."/>
            <person name="Higgins S."/>
            <person name="Loffler F."/>
        </authorList>
    </citation>
    <scope>NUCLEOTIDE SEQUENCE</scope>
</reference>
<gene>
    <name evidence="2" type="ORF">SDC9_76531</name>
</gene>
<organism evidence="2">
    <name type="scientific">bioreactor metagenome</name>
    <dbReference type="NCBI Taxonomy" id="1076179"/>
    <lineage>
        <taxon>unclassified sequences</taxon>
        <taxon>metagenomes</taxon>
        <taxon>ecological metagenomes</taxon>
    </lineage>
</organism>
<dbReference type="AlphaFoldDB" id="A0A644YNV4"/>
<feature type="compositionally biased region" description="Basic and acidic residues" evidence="1">
    <location>
        <begin position="44"/>
        <end position="53"/>
    </location>
</feature>
<feature type="region of interest" description="Disordered" evidence="1">
    <location>
        <begin position="134"/>
        <end position="153"/>
    </location>
</feature>
<protein>
    <submittedName>
        <fullName evidence="2">Uncharacterized protein</fullName>
    </submittedName>
</protein>
<name>A0A644YNV4_9ZZZZ</name>
<dbReference type="EMBL" id="VSSQ01005660">
    <property type="protein sequence ID" value="MPM29989.1"/>
    <property type="molecule type" value="Genomic_DNA"/>
</dbReference>
<accession>A0A644YNV4</accession>
<comment type="caution">
    <text evidence="2">The sequence shown here is derived from an EMBL/GenBank/DDBJ whole genome shotgun (WGS) entry which is preliminary data.</text>
</comment>
<evidence type="ECO:0000313" key="2">
    <source>
        <dbReference type="EMBL" id="MPM29989.1"/>
    </source>
</evidence>
<proteinExistence type="predicted"/>